<evidence type="ECO:0000256" key="2">
    <source>
        <dbReference type="ARBA" id="ARBA00022692"/>
    </source>
</evidence>
<evidence type="ECO:0000256" key="7">
    <source>
        <dbReference type="SAM" id="Phobius"/>
    </source>
</evidence>
<dbReference type="GO" id="GO:0016887">
    <property type="term" value="F:ATP hydrolysis activity"/>
    <property type="evidence" value="ECO:0007669"/>
    <property type="project" value="InterPro"/>
</dbReference>
<protein>
    <submittedName>
        <fullName evidence="10">Putative ABC transporter ATP-binding protein</fullName>
    </submittedName>
</protein>
<evidence type="ECO:0000256" key="5">
    <source>
        <dbReference type="ARBA" id="ARBA00022989"/>
    </source>
</evidence>
<evidence type="ECO:0000259" key="9">
    <source>
        <dbReference type="PROSITE" id="PS50929"/>
    </source>
</evidence>
<evidence type="ECO:0000256" key="3">
    <source>
        <dbReference type="ARBA" id="ARBA00022741"/>
    </source>
</evidence>
<accession>A0A1V4SLR9</accession>
<evidence type="ECO:0000313" key="10">
    <source>
        <dbReference type="EMBL" id="OPX44810.1"/>
    </source>
</evidence>
<dbReference type="GO" id="GO:0005524">
    <property type="term" value="F:ATP binding"/>
    <property type="evidence" value="ECO:0007669"/>
    <property type="project" value="UniProtKB-KW"/>
</dbReference>
<comment type="caution">
    <text evidence="10">The sequence shown here is derived from an EMBL/GenBank/DDBJ whole genome shotgun (WGS) entry which is preliminary data.</text>
</comment>
<dbReference type="Pfam" id="PF00664">
    <property type="entry name" value="ABC_membrane"/>
    <property type="match status" value="1"/>
</dbReference>
<dbReference type="SMART" id="SM00382">
    <property type="entry name" value="AAA"/>
    <property type="match status" value="1"/>
</dbReference>
<reference evidence="10 11" key="1">
    <citation type="submission" date="2017-03" db="EMBL/GenBank/DDBJ databases">
        <title>Genome sequence of Clostridium hungatei DSM 14427.</title>
        <authorList>
            <person name="Poehlein A."/>
            <person name="Daniel R."/>
        </authorList>
    </citation>
    <scope>NUCLEOTIDE SEQUENCE [LARGE SCALE GENOMIC DNA]</scope>
    <source>
        <strain evidence="10 11">DSM 14427</strain>
    </source>
</reference>
<dbReference type="PROSITE" id="PS50893">
    <property type="entry name" value="ABC_TRANSPORTER_2"/>
    <property type="match status" value="1"/>
</dbReference>
<sequence length="572" mass="62452">MRITKEYGKLLRDFRWIAVNARTVSKSLLSIILLDAFTSVTGVITAVFSKNLIDSAVDGTLNRAALYAALFGALIIINLGIKGASSIITVRTTEVLSNNMRKRVFSRITRTEWMAVNRYHSGDILTRLTSDVGAVTTGVVDTLPGMISLGVQLAAAFATLLYYEPTLALLAFVLGPFTVLFSRIWGRKIKRYQIKVQESESVYRSFLQEAVENMLIVKAFSLEEKNIASIASLHSIRLGWVKKRNVTSVLASTILGLGYWAGYFLAFCWGALKLGRGATTFGTLTAFLQLVSQVQGPFVGLARMIPQVIAAVASAGRLMEIEDLPSEESENKLPAAYEAGIKFQGVTFWYSDGKPILERLNVTIRPGEIVGLIGPSGEGKTTLIRMLLALLKPEKGSVLLTTRDNREYFVSAGTRDWISYVPQGNTLFSGTIEENLLWGFPEATGEEIVAAAGAAGALDFINELPEGMQTKIGEHGIGLSEGQAQRISIARALLRKAPILILDEATSALDRASEVHVLTSINGMRPARTCIVITHRYTALSICSRVLRLKEGKLLEQRLDDLNIKDGFIASA</sequence>
<name>A0A1V4SLR9_RUMHU</name>
<evidence type="ECO:0000313" key="11">
    <source>
        <dbReference type="Proteomes" id="UP000191554"/>
    </source>
</evidence>
<dbReference type="GO" id="GO:0005886">
    <property type="term" value="C:plasma membrane"/>
    <property type="evidence" value="ECO:0007669"/>
    <property type="project" value="UniProtKB-SubCell"/>
</dbReference>
<dbReference type="SUPFAM" id="SSF52540">
    <property type="entry name" value="P-loop containing nucleoside triphosphate hydrolases"/>
    <property type="match status" value="1"/>
</dbReference>
<dbReference type="PANTHER" id="PTHR43394">
    <property type="entry name" value="ATP-DEPENDENT PERMEASE MDL1, MITOCHONDRIAL"/>
    <property type="match status" value="1"/>
</dbReference>
<dbReference type="Proteomes" id="UP000191554">
    <property type="component" value="Unassembled WGS sequence"/>
</dbReference>
<dbReference type="Gene3D" id="1.20.1560.10">
    <property type="entry name" value="ABC transporter type 1, transmembrane domain"/>
    <property type="match status" value="1"/>
</dbReference>
<comment type="subcellular location">
    <subcellularLocation>
        <location evidence="1">Cell membrane</location>
        <topology evidence="1">Multi-pass membrane protein</topology>
    </subcellularLocation>
</comment>
<keyword evidence="2 7" id="KW-0812">Transmembrane</keyword>
<dbReference type="AlphaFoldDB" id="A0A1V4SLR9"/>
<feature type="domain" description="ABC transporter" evidence="8">
    <location>
        <begin position="341"/>
        <end position="572"/>
    </location>
</feature>
<keyword evidence="5 7" id="KW-1133">Transmembrane helix</keyword>
<keyword evidence="11" id="KW-1185">Reference proteome</keyword>
<dbReference type="Pfam" id="PF00005">
    <property type="entry name" value="ABC_tran"/>
    <property type="match status" value="1"/>
</dbReference>
<dbReference type="GO" id="GO:0015421">
    <property type="term" value="F:ABC-type oligopeptide transporter activity"/>
    <property type="evidence" value="ECO:0007669"/>
    <property type="project" value="TreeGrafter"/>
</dbReference>
<dbReference type="EMBL" id="MZGX01000007">
    <property type="protein sequence ID" value="OPX44810.1"/>
    <property type="molecule type" value="Genomic_DNA"/>
</dbReference>
<keyword evidence="3" id="KW-0547">Nucleotide-binding</keyword>
<dbReference type="PANTHER" id="PTHR43394:SF1">
    <property type="entry name" value="ATP-BINDING CASSETTE SUB-FAMILY B MEMBER 10, MITOCHONDRIAL"/>
    <property type="match status" value="1"/>
</dbReference>
<proteinExistence type="predicted"/>
<dbReference type="InterPro" id="IPR036640">
    <property type="entry name" value="ABC1_TM_sf"/>
</dbReference>
<dbReference type="STRING" id="48256.CLHUN_13640"/>
<dbReference type="RefSeq" id="WP_080063811.1">
    <property type="nucleotide sequence ID" value="NZ_MZGX01000007.1"/>
</dbReference>
<feature type="transmembrane region" description="Helical" evidence="7">
    <location>
        <begin position="246"/>
        <end position="272"/>
    </location>
</feature>
<evidence type="ECO:0000259" key="8">
    <source>
        <dbReference type="PROSITE" id="PS50893"/>
    </source>
</evidence>
<evidence type="ECO:0000256" key="6">
    <source>
        <dbReference type="ARBA" id="ARBA00023136"/>
    </source>
</evidence>
<dbReference type="Gene3D" id="3.40.50.300">
    <property type="entry name" value="P-loop containing nucleotide triphosphate hydrolases"/>
    <property type="match status" value="1"/>
</dbReference>
<organism evidence="10 11">
    <name type="scientific">Ruminiclostridium hungatei</name>
    <name type="common">Clostridium hungatei</name>
    <dbReference type="NCBI Taxonomy" id="48256"/>
    <lineage>
        <taxon>Bacteria</taxon>
        <taxon>Bacillati</taxon>
        <taxon>Bacillota</taxon>
        <taxon>Clostridia</taxon>
        <taxon>Eubacteriales</taxon>
        <taxon>Oscillospiraceae</taxon>
        <taxon>Ruminiclostridium</taxon>
    </lineage>
</organism>
<evidence type="ECO:0000256" key="4">
    <source>
        <dbReference type="ARBA" id="ARBA00022840"/>
    </source>
</evidence>
<gene>
    <name evidence="10" type="ORF">CLHUN_13640</name>
</gene>
<keyword evidence="4 10" id="KW-0067">ATP-binding</keyword>
<dbReference type="PROSITE" id="PS50929">
    <property type="entry name" value="ABC_TM1F"/>
    <property type="match status" value="1"/>
</dbReference>
<feature type="domain" description="ABC transmembrane type-1" evidence="9">
    <location>
        <begin position="36"/>
        <end position="310"/>
    </location>
</feature>
<dbReference type="OrthoDB" id="9762778at2"/>
<dbReference type="InterPro" id="IPR027417">
    <property type="entry name" value="P-loop_NTPase"/>
</dbReference>
<evidence type="ECO:0000256" key="1">
    <source>
        <dbReference type="ARBA" id="ARBA00004651"/>
    </source>
</evidence>
<dbReference type="CDD" id="cd07346">
    <property type="entry name" value="ABC_6TM_exporters"/>
    <property type="match status" value="1"/>
</dbReference>
<feature type="transmembrane region" description="Helical" evidence="7">
    <location>
        <begin position="169"/>
        <end position="186"/>
    </location>
</feature>
<feature type="transmembrane region" description="Helical" evidence="7">
    <location>
        <begin position="28"/>
        <end position="49"/>
    </location>
</feature>
<feature type="transmembrane region" description="Helical" evidence="7">
    <location>
        <begin position="143"/>
        <end position="163"/>
    </location>
</feature>
<dbReference type="InterPro" id="IPR039421">
    <property type="entry name" value="Type_1_exporter"/>
</dbReference>
<keyword evidence="6 7" id="KW-0472">Membrane</keyword>
<dbReference type="SUPFAM" id="SSF90123">
    <property type="entry name" value="ABC transporter transmembrane region"/>
    <property type="match status" value="1"/>
</dbReference>
<dbReference type="InterPro" id="IPR011527">
    <property type="entry name" value="ABC1_TM_dom"/>
</dbReference>
<dbReference type="InterPro" id="IPR003439">
    <property type="entry name" value="ABC_transporter-like_ATP-bd"/>
</dbReference>
<feature type="transmembrane region" description="Helical" evidence="7">
    <location>
        <begin position="64"/>
        <end position="81"/>
    </location>
</feature>
<dbReference type="InterPro" id="IPR003593">
    <property type="entry name" value="AAA+_ATPase"/>
</dbReference>